<dbReference type="RefSeq" id="WP_193636840.1">
    <property type="nucleotide sequence ID" value="NZ_JADCSA010000002.1"/>
</dbReference>
<comment type="caution">
    <text evidence="1">The sequence shown here is derived from an EMBL/GenBank/DDBJ whole genome shotgun (WGS) entry which is preliminary data.</text>
</comment>
<keyword evidence="2" id="KW-1185">Reference proteome</keyword>
<evidence type="ECO:0000313" key="2">
    <source>
        <dbReference type="Proteomes" id="UP000756387"/>
    </source>
</evidence>
<protein>
    <submittedName>
        <fullName evidence="1">Uncharacterized protein</fullName>
    </submittedName>
</protein>
<gene>
    <name evidence="1" type="ORF">IEQ44_02420</name>
</gene>
<accession>A0ABR9RPQ8</accession>
<name>A0ABR9RPQ8_9ACTN</name>
<proteinExistence type="predicted"/>
<organism evidence="1 2">
    <name type="scientific">Nocardioides malaquae</name>
    <dbReference type="NCBI Taxonomy" id="2773426"/>
    <lineage>
        <taxon>Bacteria</taxon>
        <taxon>Bacillati</taxon>
        <taxon>Actinomycetota</taxon>
        <taxon>Actinomycetes</taxon>
        <taxon>Propionibacteriales</taxon>
        <taxon>Nocardioidaceae</taxon>
        <taxon>Nocardioides</taxon>
    </lineage>
</organism>
<dbReference type="EMBL" id="JADCSA010000002">
    <property type="protein sequence ID" value="MBE7323508.1"/>
    <property type="molecule type" value="Genomic_DNA"/>
</dbReference>
<dbReference type="Proteomes" id="UP000756387">
    <property type="component" value="Unassembled WGS sequence"/>
</dbReference>
<evidence type="ECO:0000313" key="1">
    <source>
        <dbReference type="EMBL" id="MBE7323508.1"/>
    </source>
</evidence>
<sequence>MPLPTRWITDALAGRGPRPPLEVLKAVWQAHETEILAGGDLLYTWQVDLHATAEAMAERGELVVDTDTWALPDAARTARRGWHEDEVAVAVRTYLALLRAAGAGQPVGGRAAVAQVAAETGRSEAQVEALMANVSAVVQEHGLQPLAAFPPRSNVPVGVRPVVAAALGA</sequence>
<reference evidence="1 2" key="1">
    <citation type="submission" date="2020-10" db="EMBL/GenBank/DDBJ databases">
        <title>Nocardioides sp. isolated from sludge.</title>
        <authorList>
            <person name="Zhang X."/>
        </authorList>
    </citation>
    <scope>NUCLEOTIDE SEQUENCE [LARGE SCALE GENOMIC DNA]</scope>
    <source>
        <strain evidence="1 2">Y6</strain>
    </source>
</reference>